<sequence length="377" mass="41556">KASRARSSAAGASSDLVMTLCSLSITDLSLSDEAGADVLPLQMRMRRASLMEVVMAACVLLSVFPCSGVCFSRGASVSSCESMSPGHISTFPQHTHSHTHLQSAVSIRSSRSVYLPEHTLTVTVQSSRLFMGFLLQARSVLHDRVLSGHFTLLSPGTRSLSCLHPHDSVTHSHKMLKRSMSFSWRAPAQPSGDLRFYITLVQSYFVYWSRIRSAVVHDGTRRSQITESDAEEAVVTTPEELNRSRLQLKKQQGALVPRSNLHLVSTNSPFRQPKDTPGAPERGGNPPELEPGHSALELGLLLGLSAALGTAVVMGLRYLQRKHCHKRSAVSLNHRDWEHRGVIHVQECGDLVQVRRIRENSFLVLQSEYNLITPKGN</sequence>
<feature type="transmembrane region" description="Helical" evidence="2">
    <location>
        <begin position="53"/>
        <end position="75"/>
    </location>
</feature>
<proteinExistence type="predicted"/>
<dbReference type="PROSITE" id="PS51019">
    <property type="entry name" value="REELIN"/>
    <property type="match status" value="1"/>
</dbReference>
<dbReference type="Pfam" id="PF02014">
    <property type="entry name" value="Reeler"/>
    <property type="match status" value="1"/>
</dbReference>
<keyword evidence="2" id="KW-0812">Transmembrane</keyword>
<dbReference type="Gene3D" id="2.60.40.4060">
    <property type="entry name" value="Reeler domain"/>
    <property type="match status" value="1"/>
</dbReference>
<dbReference type="PANTHER" id="PTHR45828:SF51">
    <property type="entry name" value="REELIN DOMAIN-CONTAINING PROTEIN 1"/>
    <property type="match status" value="1"/>
</dbReference>
<evidence type="ECO:0000256" key="1">
    <source>
        <dbReference type="SAM" id="MobiDB-lite"/>
    </source>
</evidence>
<accession>A0A553R8Q8</accession>
<reference evidence="4 5" key="1">
    <citation type="journal article" date="2019" name="Sci. Data">
        <title>Hybrid genome assembly and annotation of Danionella translucida.</title>
        <authorList>
            <person name="Kadobianskyi M."/>
            <person name="Schulze L."/>
            <person name="Schuelke M."/>
            <person name="Judkewitz B."/>
        </authorList>
    </citation>
    <scope>NUCLEOTIDE SEQUENCE [LARGE SCALE GENOMIC DNA]</scope>
    <source>
        <strain evidence="4 5">Bolton</strain>
    </source>
</reference>
<dbReference type="Proteomes" id="UP000316079">
    <property type="component" value="Unassembled WGS sequence"/>
</dbReference>
<comment type="caution">
    <text evidence="4">The sequence shown here is derived from an EMBL/GenBank/DDBJ whole genome shotgun (WGS) entry which is preliminary data.</text>
</comment>
<dbReference type="InterPro" id="IPR002861">
    <property type="entry name" value="Reeler_dom"/>
</dbReference>
<dbReference type="OrthoDB" id="2419613at2759"/>
<feature type="region of interest" description="Disordered" evidence="1">
    <location>
        <begin position="262"/>
        <end position="291"/>
    </location>
</feature>
<protein>
    <recommendedName>
        <fullName evidence="3">Reelin domain-containing protein</fullName>
    </recommendedName>
</protein>
<dbReference type="AlphaFoldDB" id="A0A553R8Q8"/>
<keyword evidence="2" id="KW-0472">Membrane</keyword>
<organism evidence="4 5">
    <name type="scientific">Danionella cerebrum</name>
    <dbReference type="NCBI Taxonomy" id="2873325"/>
    <lineage>
        <taxon>Eukaryota</taxon>
        <taxon>Metazoa</taxon>
        <taxon>Chordata</taxon>
        <taxon>Craniata</taxon>
        <taxon>Vertebrata</taxon>
        <taxon>Euteleostomi</taxon>
        <taxon>Actinopterygii</taxon>
        <taxon>Neopterygii</taxon>
        <taxon>Teleostei</taxon>
        <taxon>Ostariophysi</taxon>
        <taxon>Cypriniformes</taxon>
        <taxon>Danionidae</taxon>
        <taxon>Danioninae</taxon>
        <taxon>Danionella</taxon>
    </lineage>
</organism>
<dbReference type="CDD" id="cd08544">
    <property type="entry name" value="Reeler"/>
    <property type="match status" value="1"/>
</dbReference>
<dbReference type="EMBL" id="SRMA01025157">
    <property type="protein sequence ID" value="TRY98570.1"/>
    <property type="molecule type" value="Genomic_DNA"/>
</dbReference>
<evidence type="ECO:0000313" key="5">
    <source>
        <dbReference type="Proteomes" id="UP000316079"/>
    </source>
</evidence>
<feature type="non-terminal residue" evidence="4">
    <location>
        <position position="1"/>
    </location>
</feature>
<evidence type="ECO:0000259" key="3">
    <source>
        <dbReference type="PROSITE" id="PS51019"/>
    </source>
</evidence>
<feature type="domain" description="Reelin" evidence="3">
    <location>
        <begin position="65"/>
        <end position="238"/>
    </location>
</feature>
<keyword evidence="5" id="KW-1185">Reference proteome</keyword>
<evidence type="ECO:0000256" key="2">
    <source>
        <dbReference type="SAM" id="Phobius"/>
    </source>
</evidence>
<gene>
    <name evidence="4" type="ORF">DNTS_005274</name>
</gene>
<keyword evidence="2" id="KW-1133">Transmembrane helix</keyword>
<dbReference type="InterPro" id="IPR051237">
    <property type="entry name" value="Ferric-chelate_Red/DefProt"/>
</dbReference>
<dbReference type="PANTHER" id="PTHR45828">
    <property type="entry name" value="CYTOCHROME B561/FERRIC REDUCTASE TRANSMEMBRANE"/>
    <property type="match status" value="1"/>
</dbReference>
<name>A0A553R8Q8_9TELE</name>
<dbReference type="GO" id="GO:0016020">
    <property type="term" value="C:membrane"/>
    <property type="evidence" value="ECO:0007669"/>
    <property type="project" value="TreeGrafter"/>
</dbReference>
<dbReference type="InterPro" id="IPR042307">
    <property type="entry name" value="Reeler_sf"/>
</dbReference>
<evidence type="ECO:0000313" key="4">
    <source>
        <dbReference type="EMBL" id="TRY98570.1"/>
    </source>
</evidence>